<dbReference type="PANTHER" id="PTHR22946:SF9">
    <property type="entry name" value="POLYKETIDE TRANSFERASE AF380"/>
    <property type="match status" value="1"/>
</dbReference>
<dbReference type="InterPro" id="IPR029058">
    <property type="entry name" value="AB_hydrolase_fold"/>
</dbReference>
<reference evidence="2 3" key="1">
    <citation type="journal article" date="2014" name="Int. J. Syst. Evol. Microbiol.">
        <title>Complete genome sequence of Corynebacterium casei LMG S-19264T (=DSM 44701T), isolated from a smear-ripened cheese.</title>
        <authorList>
            <consortium name="US DOE Joint Genome Institute (JGI-PGF)"/>
            <person name="Walter F."/>
            <person name="Albersmeier A."/>
            <person name="Kalinowski J."/>
            <person name="Ruckert C."/>
        </authorList>
    </citation>
    <scope>NUCLEOTIDE SEQUENCE [LARGE SCALE GENOMIC DNA]</scope>
    <source>
        <strain evidence="2 3">NBRC 110095</strain>
    </source>
</reference>
<gene>
    <name evidence="2" type="ORF">GCM10007877_32660</name>
</gene>
<evidence type="ECO:0000256" key="1">
    <source>
        <dbReference type="ARBA" id="ARBA00022801"/>
    </source>
</evidence>
<dbReference type="Gene3D" id="3.40.50.1820">
    <property type="entry name" value="alpha/beta hydrolase"/>
    <property type="match status" value="1"/>
</dbReference>
<comment type="caution">
    <text evidence="2">The sequence shown here is derived from an EMBL/GenBank/DDBJ whole genome shotgun (WGS) entry which is preliminary data.</text>
</comment>
<name>A0AA37WQN2_9GAMM</name>
<protein>
    <recommendedName>
        <fullName evidence="4">Alpha/beta hydrolase</fullName>
    </recommendedName>
</protein>
<dbReference type="AlphaFoldDB" id="A0AA37WQN2"/>
<dbReference type="SUPFAM" id="SSF53474">
    <property type="entry name" value="alpha/beta-Hydrolases"/>
    <property type="match status" value="1"/>
</dbReference>
<evidence type="ECO:0008006" key="4">
    <source>
        <dbReference type="Google" id="ProtNLM"/>
    </source>
</evidence>
<evidence type="ECO:0000313" key="3">
    <source>
        <dbReference type="Proteomes" id="UP001156870"/>
    </source>
</evidence>
<keyword evidence="3" id="KW-1185">Reference proteome</keyword>
<accession>A0AA37WQN2</accession>
<dbReference type="PANTHER" id="PTHR22946">
    <property type="entry name" value="DIENELACTONE HYDROLASE DOMAIN-CONTAINING PROTEIN-RELATED"/>
    <property type="match status" value="1"/>
</dbReference>
<dbReference type="EMBL" id="BSPD01000080">
    <property type="protein sequence ID" value="GLS27547.1"/>
    <property type="molecule type" value="Genomic_DNA"/>
</dbReference>
<dbReference type="GO" id="GO:0052689">
    <property type="term" value="F:carboxylic ester hydrolase activity"/>
    <property type="evidence" value="ECO:0007669"/>
    <property type="project" value="UniProtKB-ARBA"/>
</dbReference>
<evidence type="ECO:0000313" key="2">
    <source>
        <dbReference type="EMBL" id="GLS27547.1"/>
    </source>
</evidence>
<dbReference type="Proteomes" id="UP001156870">
    <property type="component" value="Unassembled WGS sequence"/>
</dbReference>
<dbReference type="RefSeq" id="WP_232593978.1">
    <property type="nucleotide sequence ID" value="NZ_BSPD01000080.1"/>
</dbReference>
<keyword evidence="1" id="KW-0378">Hydrolase</keyword>
<sequence>MFGNMIADMMIKPASSPVFDTPASRELEYEDVTFKASDGVTISGWLIKGGTDKIIIQSHFGIQCCRAGYTRKDKGMIKGYPTDIEFLNQAKYLVDAGYSVLMYDFRNHGDSGEGTLPWISWGPEESKDVIAAVDFVSKHPEYKDSDIGLFSICMGNSAATIAFGREDGLKKYKNIKAMVTIQPVDYKHFITAMGMPGFLRNSANKVMEKRTGIDFMENTFINDVKDINVPTMIIQNTNDPFTKKEFVEQVYQNLTVEKEILWLDLPKLKSAAHNRAAAYDWIGKNPEQILGWFNKYVGV</sequence>
<organism evidence="2 3">
    <name type="scientific">Marinibactrum halimedae</name>
    <dbReference type="NCBI Taxonomy" id="1444977"/>
    <lineage>
        <taxon>Bacteria</taxon>
        <taxon>Pseudomonadati</taxon>
        <taxon>Pseudomonadota</taxon>
        <taxon>Gammaproteobacteria</taxon>
        <taxon>Cellvibrionales</taxon>
        <taxon>Cellvibrionaceae</taxon>
        <taxon>Marinibactrum</taxon>
    </lineage>
</organism>
<proteinExistence type="predicted"/>
<dbReference type="InterPro" id="IPR050261">
    <property type="entry name" value="FrsA_esterase"/>
</dbReference>